<dbReference type="InterPro" id="IPR014710">
    <property type="entry name" value="RmlC-like_jellyroll"/>
</dbReference>
<dbReference type="SUPFAM" id="SSF51182">
    <property type="entry name" value="RmlC-like cupins"/>
    <property type="match status" value="1"/>
</dbReference>
<organism evidence="1 2">
    <name type="scientific">Cupriavidus basilensis</name>
    <dbReference type="NCBI Taxonomy" id="68895"/>
    <lineage>
        <taxon>Bacteria</taxon>
        <taxon>Pseudomonadati</taxon>
        <taxon>Pseudomonadota</taxon>
        <taxon>Betaproteobacteria</taxon>
        <taxon>Burkholderiales</taxon>
        <taxon>Burkholderiaceae</taxon>
        <taxon>Cupriavidus</taxon>
    </lineage>
</organism>
<dbReference type="RefSeq" id="WP_017224215.1">
    <property type="nucleotide sequence ID" value="NZ_JARJLM010000355.1"/>
</dbReference>
<accession>A0ABT6AS21</accession>
<dbReference type="InterPro" id="IPR011051">
    <property type="entry name" value="RmlC_Cupin_sf"/>
</dbReference>
<keyword evidence="2" id="KW-1185">Reference proteome</keyword>
<dbReference type="Gene3D" id="2.60.120.10">
    <property type="entry name" value="Jelly Rolls"/>
    <property type="match status" value="1"/>
</dbReference>
<gene>
    <name evidence="1" type="ORF">P3W85_21050</name>
</gene>
<comment type="caution">
    <text evidence="1">The sequence shown here is derived from an EMBL/GenBank/DDBJ whole genome shotgun (WGS) entry which is preliminary data.</text>
</comment>
<evidence type="ECO:0000313" key="1">
    <source>
        <dbReference type="EMBL" id="MDF3835425.1"/>
    </source>
</evidence>
<reference evidence="1 2" key="1">
    <citation type="submission" date="2023-03" db="EMBL/GenBank/DDBJ databases">
        <title>Draft assemblies of triclosan tolerant bacteria isolated from returned activated sludge.</title>
        <authorList>
            <person name="Van Hamelsveld S."/>
        </authorList>
    </citation>
    <scope>NUCLEOTIDE SEQUENCE [LARGE SCALE GENOMIC DNA]</scope>
    <source>
        <strain evidence="1 2">GW210010_S58</strain>
    </source>
</reference>
<evidence type="ECO:0000313" key="2">
    <source>
        <dbReference type="Proteomes" id="UP001216674"/>
    </source>
</evidence>
<dbReference type="CDD" id="cd02230">
    <property type="entry name" value="cupin_HP0902-like"/>
    <property type="match status" value="1"/>
</dbReference>
<sequence length="113" mass="11685">MSLPHLSSGQVASVLPLGERLGQTPTTALFKESRLEVMRLVLSAGKHLPAHAVAGPITVQCLEGDVDIGVDGSHRLLRPGDLVYLASGAAHDVTAISDASLLVTIVLVERGGS</sequence>
<dbReference type="EMBL" id="JARJLM010000355">
    <property type="protein sequence ID" value="MDF3835425.1"/>
    <property type="molecule type" value="Genomic_DNA"/>
</dbReference>
<protein>
    <submittedName>
        <fullName evidence="1">Cupin domain-containing protein</fullName>
    </submittedName>
</protein>
<name>A0ABT6AS21_9BURK</name>
<proteinExistence type="predicted"/>
<dbReference type="Proteomes" id="UP001216674">
    <property type="component" value="Unassembled WGS sequence"/>
</dbReference>